<reference evidence="2" key="1">
    <citation type="journal article" date="2019" name="Int. J. Syst. Evol. Microbiol.">
        <title>The Global Catalogue of Microorganisms (GCM) 10K type strain sequencing project: providing services to taxonomists for standard genome sequencing and annotation.</title>
        <authorList>
            <consortium name="The Broad Institute Genomics Platform"/>
            <consortium name="The Broad Institute Genome Sequencing Center for Infectious Disease"/>
            <person name="Wu L."/>
            <person name="Ma J."/>
        </authorList>
    </citation>
    <scope>NUCLEOTIDE SEQUENCE [LARGE SCALE GENOMIC DNA]</scope>
    <source>
        <strain evidence="2">CCM 8391</strain>
    </source>
</reference>
<gene>
    <name evidence="1" type="ORF">ACFQE5_01550</name>
</gene>
<accession>A0ABW1IWN4</accession>
<sequence length="99" mass="11058">MTTTFYITFGSAHHGDNPPRHRDGWWTVHAPNELAARLAVIERIGRAWSWIYTPDTFDPAFFPAGELHVITVPATPAAAAAHHDAIQGQYERAIGWTHD</sequence>
<dbReference type="EMBL" id="JBHSQW010000002">
    <property type="protein sequence ID" value="MFC5992891.1"/>
    <property type="molecule type" value="Genomic_DNA"/>
</dbReference>
<evidence type="ECO:0000313" key="2">
    <source>
        <dbReference type="Proteomes" id="UP001596302"/>
    </source>
</evidence>
<organism evidence="1 2">
    <name type="scientific">Pseudonocardia hispaniensis</name>
    <dbReference type="NCBI Taxonomy" id="904933"/>
    <lineage>
        <taxon>Bacteria</taxon>
        <taxon>Bacillati</taxon>
        <taxon>Actinomycetota</taxon>
        <taxon>Actinomycetes</taxon>
        <taxon>Pseudonocardiales</taxon>
        <taxon>Pseudonocardiaceae</taxon>
        <taxon>Pseudonocardia</taxon>
    </lineage>
</organism>
<keyword evidence="2" id="KW-1185">Reference proteome</keyword>
<dbReference type="RefSeq" id="WP_379581911.1">
    <property type="nucleotide sequence ID" value="NZ_JBHSQW010000002.1"/>
</dbReference>
<evidence type="ECO:0000313" key="1">
    <source>
        <dbReference type="EMBL" id="MFC5992891.1"/>
    </source>
</evidence>
<dbReference type="Proteomes" id="UP001596302">
    <property type="component" value="Unassembled WGS sequence"/>
</dbReference>
<protein>
    <submittedName>
        <fullName evidence="1">Uncharacterized protein</fullName>
    </submittedName>
</protein>
<name>A0ABW1IWN4_9PSEU</name>
<comment type="caution">
    <text evidence="1">The sequence shown here is derived from an EMBL/GenBank/DDBJ whole genome shotgun (WGS) entry which is preliminary data.</text>
</comment>
<proteinExistence type="predicted"/>